<keyword evidence="3" id="KW-0902">Two-component regulatory system</keyword>
<dbReference type="Gene3D" id="3.40.50.300">
    <property type="entry name" value="P-loop containing nucleotide triphosphate hydrolases"/>
    <property type="match status" value="1"/>
</dbReference>
<keyword evidence="7" id="KW-0175">Coiled coil</keyword>
<dbReference type="InterPro" id="IPR003593">
    <property type="entry name" value="AAA+_ATPase"/>
</dbReference>
<dbReference type="InterPro" id="IPR025662">
    <property type="entry name" value="Sigma_54_int_dom_ATP-bd_1"/>
</dbReference>
<dbReference type="PANTHER" id="PTHR32071:SF81">
    <property type="entry name" value="PROPIONATE CATABOLISM OPERON REGULATORY PROTEIN"/>
    <property type="match status" value="1"/>
</dbReference>
<dbReference type="SMART" id="SM00382">
    <property type="entry name" value="AAA"/>
    <property type="match status" value="1"/>
</dbReference>
<name>A0ABQ6LL08_9RHOB</name>
<evidence type="ECO:0000256" key="3">
    <source>
        <dbReference type="ARBA" id="ARBA00023012"/>
    </source>
</evidence>
<dbReference type="PRINTS" id="PR01590">
    <property type="entry name" value="HTHFIS"/>
</dbReference>
<dbReference type="InterPro" id="IPR025944">
    <property type="entry name" value="Sigma_54_int_dom_CS"/>
</dbReference>
<gene>
    <name evidence="10" type="ORF">LNKW23_23240</name>
</gene>
<dbReference type="InterPro" id="IPR002197">
    <property type="entry name" value="HTH_Fis"/>
</dbReference>
<dbReference type="InterPro" id="IPR009057">
    <property type="entry name" value="Homeodomain-like_sf"/>
</dbReference>
<dbReference type="CDD" id="cd00009">
    <property type="entry name" value="AAA"/>
    <property type="match status" value="1"/>
</dbReference>
<organism evidence="10 11">
    <name type="scientific">Paralimibaculum aggregatum</name>
    <dbReference type="NCBI Taxonomy" id="3036245"/>
    <lineage>
        <taxon>Bacteria</taxon>
        <taxon>Pseudomonadati</taxon>
        <taxon>Pseudomonadota</taxon>
        <taxon>Alphaproteobacteria</taxon>
        <taxon>Rhodobacterales</taxon>
        <taxon>Paracoccaceae</taxon>
        <taxon>Paralimibaculum</taxon>
    </lineage>
</organism>
<dbReference type="Pfam" id="PF02954">
    <property type="entry name" value="HTH_8"/>
    <property type="match status" value="1"/>
</dbReference>
<evidence type="ECO:0000256" key="4">
    <source>
        <dbReference type="ARBA" id="ARBA00023015"/>
    </source>
</evidence>
<keyword evidence="1" id="KW-0547">Nucleotide-binding</keyword>
<feature type="domain" description="Sigma-54 factor interaction" evidence="9">
    <location>
        <begin position="365"/>
        <end position="596"/>
    </location>
</feature>
<evidence type="ECO:0000256" key="1">
    <source>
        <dbReference type="ARBA" id="ARBA00022741"/>
    </source>
</evidence>
<dbReference type="PANTHER" id="PTHR32071">
    <property type="entry name" value="TRANSCRIPTIONAL REGULATORY PROTEIN"/>
    <property type="match status" value="1"/>
</dbReference>
<sequence>MSGRPENSDKEQTAEREQEDSAQMNRHVQYDERQVMKAWEAFVGGVASRPRLETSVRSLIHDSWSRSASLGIDADTSRAPIAGEEDQIERIERENARLLRAAQDTFDQIGPLLHDSNAMLILTDHEGTICKAMGDEETLRNGRKIHLEVGGVWSETVIGTNGIGTALSTRRPVFVHAAEHFCLGIKAWTCAAAPILDPLDQSLLGAVDLSGPTQIFQRHNSALVASAARAIQATLARLQKEERKRLLSLFHGATPALRSDDATLLLDRQGRIIHFSNIDGVGEAVRSGLAVGRRLLPLSEGMTDADIAAALPEGLRPENAVPLSLDGEFGGAALVLRRSGRRRAAKDHAVRLAARPDIPDDGIAIVGRSDALLEAVELTRRVARANVSVLVEGETGVGKELFARLIHSESCGAARGPFIPVNCGAVSKELFGAELFGHVAGAYTGASREGKPGKFELADGGVLCLDEIGEMPLDLQPYLLRVLEQRAVYRIGDNKRRPVDVRLVAMTNRDLRAESEAGRFRQDLYYRIGAVTIHVPPLRARRGDVELLIDHFNRRAVDAMGTSPLRFTDAAMERLNAWHWPGNVRELRNVVERLHLLARQPEVHPQDLPPEFLEVSPSAAPKPAGAQPPGTAPAAPAPDAHAPGSLEENERLTIKRVIEESKGNMTQAARTLGISRPTLYRKMRLHGIRRVYE</sequence>
<reference evidence="10 11" key="1">
    <citation type="submission" date="2023-04" db="EMBL/GenBank/DDBJ databases">
        <title>Marinoamorphus aggregata gen. nov., sp. Nov., isolate from tissue of brittle star Ophioplocus japonicus.</title>
        <authorList>
            <person name="Kawano K."/>
            <person name="Sawayama S."/>
            <person name="Nakagawa S."/>
        </authorList>
    </citation>
    <scope>NUCLEOTIDE SEQUENCE [LARGE SCALE GENOMIC DNA]</scope>
    <source>
        <strain evidence="10 11">NKW23</strain>
    </source>
</reference>
<comment type="caution">
    <text evidence="10">The sequence shown here is derived from an EMBL/GenBank/DDBJ whole genome shotgun (WGS) entry which is preliminary data.</text>
</comment>
<dbReference type="Gene3D" id="1.10.10.60">
    <property type="entry name" value="Homeodomain-like"/>
    <property type="match status" value="1"/>
</dbReference>
<keyword evidence="6" id="KW-0804">Transcription</keyword>
<dbReference type="SUPFAM" id="SSF46689">
    <property type="entry name" value="Homeodomain-like"/>
    <property type="match status" value="1"/>
</dbReference>
<dbReference type="SUPFAM" id="SSF52540">
    <property type="entry name" value="P-loop containing nucleoside triphosphate hydrolases"/>
    <property type="match status" value="1"/>
</dbReference>
<evidence type="ECO:0000256" key="5">
    <source>
        <dbReference type="ARBA" id="ARBA00023125"/>
    </source>
</evidence>
<feature type="region of interest" description="Disordered" evidence="8">
    <location>
        <begin position="605"/>
        <end position="649"/>
    </location>
</feature>
<dbReference type="Pfam" id="PF00158">
    <property type="entry name" value="Sigma54_activat"/>
    <property type="match status" value="1"/>
</dbReference>
<proteinExistence type="predicted"/>
<evidence type="ECO:0000256" key="6">
    <source>
        <dbReference type="ARBA" id="ARBA00023163"/>
    </source>
</evidence>
<dbReference type="InterPro" id="IPR027417">
    <property type="entry name" value="P-loop_NTPase"/>
</dbReference>
<dbReference type="InterPro" id="IPR058031">
    <property type="entry name" value="AAA_lid_NorR"/>
</dbReference>
<keyword evidence="11" id="KW-1185">Reference proteome</keyword>
<evidence type="ECO:0000256" key="2">
    <source>
        <dbReference type="ARBA" id="ARBA00022840"/>
    </source>
</evidence>
<dbReference type="Gene3D" id="3.30.450.40">
    <property type="match status" value="1"/>
</dbReference>
<dbReference type="PROSITE" id="PS50045">
    <property type="entry name" value="SIGMA54_INTERACT_4"/>
    <property type="match status" value="1"/>
</dbReference>
<feature type="region of interest" description="Disordered" evidence="8">
    <location>
        <begin position="1"/>
        <end position="28"/>
    </location>
</feature>
<dbReference type="InterPro" id="IPR002078">
    <property type="entry name" value="Sigma_54_int"/>
</dbReference>
<dbReference type="PROSITE" id="PS00675">
    <property type="entry name" value="SIGMA54_INTERACT_1"/>
    <property type="match status" value="1"/>
</dbReference>
<dbReference type="InterPro" id="IPR029016">
    <property type="entry name" value="GAF-like_dom_sf"/>
</dbReference>
<keyword evidence="2" id="KW-0067">ATP-binding</keyword>
<dbReference type="RefSeq" id="WP_285671908.1">
    <property type="nucleotide sequence ID" value="NZ_BSYI01000016.1"/>
</dbReference>
<evidence type="ECO:0000313" key="11">
    <source>
        <dbReference type="Proteomes" id="UP001239909"/>
    </source>
</evidence>
<dbReference type="PROSITE" id="PS00688">
    <property type="entry name" value="SIGMA54_INTERACT_3"/>
    <property type="match status" value="1"/>
</dbReference>
<evidence type="ECO:0000259" key="9">
    <source>
        <dbReference type="PROSITE" id="PS50045"/>
    </source>
</evidence>
<evidence type="ECO:0000256" key="8">
    <source>
        <dbReference type="SAM" id="MobiDB-lite"/>
    </source>
</evidence>
<dbReference type="InterPro" id="IPR003018">
    <property type="entry name" value="GAF"/>
</dbReference>
<protein>
    <submittedName>
        <fullName evidence="10">Sigma-54-dependent Fis family transcriptional regulator</fullName>
    </submittedName>
</protein>
<evidence type="ECO:0000256" key="7">
    <source>
        <dbReference type="SAM" id="Coils"/>
    </source>
</evidence>
<keyword evidence="4" id="KW-0805">Transcription regulation</keyword>
<dbReference type="Pfam" id="PF01590">
    <property type="entry name" value="GAF"/>
    <property type="match status" value="1"/>
</dbReference>
<feature type="compositionally biased region" description="Basic and acidic residues" evidence="8">
    <location>
        <begin position="1"/>
        <end position="16"/>
    </location>
</feature>
<dbReference type="Gene3D" id="1.10.8.60">
    <property type="match status" value="1"/>
</dbReference>
<dbReference type="EMBL" id="BSYI01000016">
    <property type="protein sequence ID" value="GMG83111.1"/>
    <property type="molecule type" value="Genomic_DNA"/>
</dbReference>
<feature type="compositionally biased region" description="Low complexity" evidence="8">
    <location>
        <begin position="617"/>
        <end position="644"/>
    </location>
</feature>
<dbReference type="Pfam" id="PF25601">
    <property type="entry name" value="AAA_lid_14"/>
    <property type="match status" value="1"/>
</dbReference>
<dbReference type="Proteomes" id="UP001239909">
    <property type="component" value="Unassembled WGS sequence"/>
</dbReference>
<keyword evidence="5" id="KW-0238">DNA-binding</keyword>
<evidence type="ECO:0000313" key="10">
    <source>
        <dbReference type="EMBL" id="GMG83111.1"/>
    </source>
</evidence>
<accession>A0ABQ6LL08</accession>
<feature type="coiled-coil region" evidence="7">
    <location>
        <begin position="81"/>
        <end position="108"/>
    </location>
</feature>